<proteinExistence type="predicted"/>
<sequence>MGNSKFTAHYWRHKCPVETPEDGDDVHGSDPNVKYDKIPRLERALFKEESLLGKKCSIDGCKYEVNEETVILNKDMEEIRNLGGKNLYPDRTQASCMECCNWRCRNRYTYGHSLDNPNFNELNNHCCGHALDYQWHLPRNLTQRLPGCTCVMLNRYNEKVKAWEPEGGRERVPHPGGPLHLDNKYWEKKKKEAGGLAVGNESQ</sequence>
<feature type="region of interest" description="Disordered" evidence="1">
    <location>
        <begin position="165"/>
        <end position="184"/>
    </location>
</feature>
<keyword evidence="3" id="KW-1185">Reference proteome</keyword>
<organism evidence="2 3">
    <name type="scientific">Parachaetomium inaequale</name>
    <dbReference type="NCBI Taxonomy" id="2588326"/>
    <lineage>
        <taxon>Eukaryota</taxon>
        <taxon>Fungi</taxon>
        <taxon>Dikarya</taxon>
        <taxon>Ascomycota</taxon>
        <taxon>Pezizomycotina</taxon>
        <taxon>Sordariomycetes</taxon>
        <taxon>Sordariomycetidae</taxon>
        <taxon>Sordariales</taxon>
        <taxon>Chaetomiaceae</taxon>
        <taxon>Parachaetomium</taxon>
    </lineage>
</organism>
<reference evidence="3" key="1">
    <citation type="journal article" date="2023" name="Mol. Phylogenet. Evol.">
        <title>Genome-scale phylogeny and comparative genomics of the fungal order Sordariales.</title>
        <authorList>
            <person name="Hensen N."/>
            <person name="Bonometti L."/>
            <person name="Westerberg I."/>
            <person name="Brannstrom I.O."/>
            <person name="Guillou S."/>
            <person name="Cros-Aarteil S."/>
            <person name="Calhoun S."/>
            <person name="Haridas S."/>
            <person name="Kuo A."/>
            <person name="Mondo S."/>
            <person name="Pangilinan J."/>
            <person name="Riley R."/>
            <person name="LaButti K."/>
            <person name="Andreopoulos B."/>
            <person name="Lipzen A."/>
            <person name="Chen C."/>
            <person name="Yan M."/>
            <person name="Daum C."/>
            <person name="Ng V."/>
            <person name="Clum A."/>
            <person name="Steindorff A."/>
            <person name="Ohm R.A."/>
            <person name="Martin F."/>
            <person name="Silar P."/>
            <person name="Natvig D.O."/>
            <person name="Lalanne C."/>
            <person name="Gautier V."/>
            <person name="Ament-Velasquez S.L."/>
            <person name="Kruys A."/>
            <person name="Hutchinson M.I."/>
            <person name="Powell A.J."/>
            <person name="Barry K."/>
            <person name="Miller A.N."/>
            <person name="Grigoriev I.V."/>
            <person name="Debuchy R."/>
            <person name="Gladieux P."/>
            <person name="Hiltunen Thoren M."/>
            <person name="Johannesson H."/>
        </authorList>
    </citation>
    <scope>NUCLEOTIDE SEQUENCE [LARGE SCALE GENOMIC DNA]</scope>
    <source>
        <strain evidence="3">CBS 284.82</strain>
    </source>
</reference>
<evidence type="ECO:0000256" key="1">
    <source>
        <dbReference type="SAM" id="MobiDB-lite"/>
    </source>
</evidence>
<comment type="caution">
    <text evidence="2">The sequence shown here is derived from an EMBL/GenBank/DDBJ whole genome shotgun (WGS) entry which is preliminary data.</text>
</comment>
<evidence type="ECO:0000313" key="3">
    <source>
        <dbReference type="Proteomes" id="UP001303115"/>
    </source>
</evidence>
<dbReference type="AlphaFoldDB" id="A0AAN6SR54"/>
<dbReference type="Proteomes" id="UP001303115">
    <property type="component" value="Unassembled WGS sequence"/>
</dbReference>
<name>A0AAN6SR54_9PEZI</name>
<gene>
    <name evidence="2" type="ORF">C8A01DRAFT_36485</name>
</gene>
<accession>A0AAN6SR54</accession>
<dbReference type="EMBL" id="MU854398">
    <property type="protein sequence ID" value="KAK4039532.1"/>
    <property type="molecule type" value="Genomic_DNA"/>
</dbReference>
<protein>
    <submittedName>
        <fullName evidence="2">Uncharacterized protein</fullName>
    </submittedName>
</protein>
<evidence type="ECO:0000313" key="2">
    <source>
        <dbReference type="EMBL" id="KAK4039532.1"/>
    </source>
</evidence>